<reference evidence="1" key="1">
    <citation type="submission" date="2022-07" db="EMBL/GenBank/DDBJ databases">
        <title>Phylogenomic reconstructions and comparative analyses of Kickxellomycotina fungi.</title>
        <authorList>
            <person name="Reynolds N.K."/>
            <person name="Stajich J.E."/>
            <person name="Barry K."/>
            <person name="Grigoriev I.V."/>
            <person name="Crous P."/>
            <person name="Smith M.E."/>
        </authorList>
    </citation>
    <scope>NUCLEOTIDE SEQUENCE</scope>
    <source>
        <strain evidence="1">RSA 476</strain>
    </source>
</reference>
<protein>
    <submittedName>
        <fullName evidence="1">Uncharacterized protein</fullName>
    </submittedName>
</protein>
<organism evidence="1 2">
    <name type="scientific">Coemansia aciculifera</name>
    <dbReference type="NCBI Taxonomy" id="417176"/>
    <lineage>
        <taxon>Eukaryota</taxon>
        <taxon>Fungi</taxon>
        <taxon>Fungi incertae sedis</taxon>
        <taxon>Zoopagomycota</taxon>
        <taxon>Kickxellomycotina</taxon>
        <taxon>Kickxellomycetes</taxon>
        <taxon>Kickxellales</taxon>
        <taxon>Kickxellaceae</taxon>
        <taxon>Coemansia</taxon>
    </lineage>
</organism>
<sequence>MPELALSHSSTPNSNPNSFLLSVFDYLSPIPGPDCSFDELLAHLHCLQRVATVNREWHAVALLIFYRTAHVVIGHPLDPLDMKDSVGDDSTSIDNVDMNIGDDDVSMAEDGDKELLNAVGLSRNGFNIMLCTNIALIHAMGQTDNT</sequence>
<name>A0A9W8IKR3_9FUNG</name>
<proteinExistence type="predicted"/>
<gene>
    <name evidence="1" type="ORF">GGH94_005053</name>
</gene>
<dbReference type="Proteomes" id="UP001140074">
    <property type="component" value="Unassembled WGS sequence"/>
</dbReference>
<dbReference type="EMBL" id="JANBUY010000240">
    <property type="protein sequence ID" value="KAJ2861197.1"/>
    <property type="molecule type" value="Genomic_DNA"/>
</dbReference>
<keyword evidence="2" id="KW-1185">Reference proteome</keyword>
<evidence type="ECO:0000313" key="2">
    <source>
        <dbReference type="Proteomes" id="UP001140074"/>
    </source>
</evidence>
<evidence type="ECO:0000313" key="1">
    <source>
        <dbReference type="EMBL" id="KAJ2861197.1"/>
    </source>
</evidence>
<accession>A0A9W8IKR3</accession>
<comment type="caution">
    <text evidence="1">The sequence shown here is derived from an EMBL/GenBank/DDBJ whole genome shotgun (WGS) entry which is preliminary data.</text>
</comment>
<dbReference type="AlphaFoldDB" id="A0A9W8IKR3"/>